<accession>A0ACB9HVJ3</accession>
<reference evidence="1 2" key="2">
    <citation type="journal article" date="2022" name="Mol. Ecol. Resour.">
        <title>The genomes of chicory, endive, great burdock and yacon provide insights into Asteraceae paleo-polyploidization history and plant inulin production.</title>
        <authorList>
            <person name="Fan W."/>
            <person name="Wang S."/>
            <person name="Wang H."/>
            <person name="Wang A."/>
            <person name="Jiang F."/>
            <person name="Liu H."/>
            <person name="Zhao H."/>
            <person name="Xu D."/>
            <person name="Zhang Y."/>
        </authorList>
    </citation>
    <scope>NUCLEOTIDE SEQUENCE [LARGE SCALE GENOMIC DNA]</scope>
    <source>
        <strain evidence="2">cv. Yunnan</strain>
        <tissue evidence="1">Leaves</tissue>
    </source>
</reference>
<dbReference type="EMBL" id="CM042028">
    <property type="protein sequence ID" value="KAI3799837.1"/>
    <property type="molecule type" value="Genomic_DNA"/>
</dbReference>
<comment type="caution">
    <text evidence="1">The sequence shown here is derived from an EMBL/GenBank/DDBJ whole genome shotgun (WGS) entry which is preliminary data.</text>
</comment>
<organism evidence="1 2">
    <name type="scientific">Smallanthus sonchifolius</name>
    <dbReference type="NCBI Taxonomy" id="185202"/>
    <lineage>
        <taxon>Eukaryota</taxon>
        <taxon>Viridiplantae</taxon>
        <taxon>Streptophyta</taxon>
        <taxon>Embryophyta</taxon>
        <taxon>Tracheophyta</taxon>
        <taxon>Spermatophyta</taxon>
        <taxon>Magnoliopsida</taxon>
        <taxon>eudicotyledons</taxon>
        <taxon>Gunneridae</taxon>
        <taxon>Pentapetalae</taxon>
        <taxon>asterids</taxon>
        <taxon>campanulids</taxon>
        <taxon>Asterales</taxon>
        <taxon>Asteraceae</taxon>
        <taxon>Asteroideae</taxon>
        <taxon>Heliantheae alliance</taxon>
        <taxon>Millerieae</taxon>
        <taxon>Smallanthus</taxon>
    </lineage>
</organism>
<name>A0ACB9HVJ3_9ASTR</name>
<proteinExistence type="predicted"/>
<evidence type="ECO:0000313" key="2">
    <source>
        <dbReference type="Proteomes" id="UP001056120"/>
    </source>
</evidence>
<reference evidence="2" key="1">
    <citation type="journal article" date="2022" name="Mol. Ecol. Resour.">
        <title>The genomes of chicory, endive, great burdock and yacon provide insights into Asteraceae palaeo-polyploidization history and plant inulin production.</title>
        <authorList>
            <person name="Fan W."/>
            <person name="Wang S."/>
            <person name="Wang H."/>
            <person name="Wang A."/>
            <person name="Jiang F."/>
            <person name="Liu H."/>
            <person name="Zhao H."/>
            <person name="Xu D."/>
            <person name="Zhang Y."/>
        </authorList>
    </citation>
    <scope>NUCLEOTIDE SEQUENCE [LARGE SCALE GENOMIC DNA]</scope>
    <source>
        <strain evidence="2">cv. Yunnan</strain>
    </source>
</reference>
<sequence>MAQIQEPERLKIPLQDIKLATNNFSEDNFIGKGGFGRVYKGLLPPSTSSGEPITSTVAVKSFGYAHPQFQKTGALSKESDVYSFGVVLLWGSSTGGSPWSLLLDNNLKLRKITIDHEDWIFSIGFTVEDLSGSLISSQHGGTGGPSGGELSEVIGIVLLSMHFG</sequence>
<protein>
    <submittedName>
        <fullName evidence="1">Uncharacterized protein</fullName>
    </submittedName>
</protein>
<dbReference type="Proteomes" id="UP001056120">
    <property type="component" value="Linkage Group LG11"/>
</dbReference>
<gene>
    <name evidence="1" type="ORF">L1987_35141</name>
</gene>
<keyword evidence="2" id="KW-1185">Reference proteome</keyword>
<evidence type="ECO:0000313" key="1">
    <source>
        <dbReference type="EMBL" id="KAI3799837.1"/>
    </source>
</evidence>